<feature type="compositionally biased region" description="Polar residues" evidence="9">
    <location>
        <begin position="1030"/>
        <end position="1060"/>
    </location>
</feature>
<sequence length="1142" mass="129647">MSTIQSPALKKRRLNDEDDHDKIDPVEKLLSLTTFNNDILLDIDQEQQQQQEEEDGEESDSEDSEYESEEESSNISLNFSKILNENIRNYYSNLKRCPIEIYNDNSSFALLNKQQQPQEQPKQPPQQQEVPFFKNVNFNPKPQSAYTFDEYLSYDDDEPTTPSTPTVLPNNKMSFHYRHHDNLNLSTTNHSTNEPQDIFKILNKRSVLSGKASEMVCSLQVSTIILMLTWFGHGSSFTTLFGYNRFCFNVELKIVPAASRDHTGKGGVPVGFCFFPPYFEGTEKGLNMGLTLLIYTYLIGGLTFLPGLVIIFVYLHPIFQEEQEEEQEQEFIGKKLKAGEIEELNQLGLDTYKVGWITVTQEYLESIDEITSSTQSISDSTSNKSAYSSLYKLVKDSEDPINNSSNSSIKEQPNTTTNTTTNTNKSSNQKKHRYYAILKHGNLFLYKNEKLKDVKHVIVLSNHMISIWPKGLTDAQLFTKYTSISIMKKNWSRNRRLSDNYESNLSHDEFNDSPKKLNILDVLDPNNKLKPPPGSFFIYCDNNSDKEDWYFALIRATKIDDDSNKLIDPRIHAKTLHFETSNMMDLIQTLYSSEGQLNTKWLNALIGRIFLSLQKTELLSNFLKKRIDKKLNKIKTPGFLDKFQIVDLTTGNSAPFITFPELKEINPNGEVLVSSYIHYFGSMSLKIKTKLNINLGFKPREVDVLLKITLVKLQGPLIIKFKPPPSNRLWYTFEKEPLINLKIEPIISSRQLTYNIITNTIEKKFKEAIKESLVLPFWDDFAYYDTENEFFRGGIWDKTERENLNTNNNSTEENLEVYDSNSIDNASMKSSLKTDDSSINLDKASSTTELSSSKPSNSRLKISNTFNDISKKLKKPRSQTQLNANLDEESELSTEPISSSPSIKSSSTIPSKSKDLSGDTASSKKSISTLKKIGKWYFKDDKALTTTSDQEITYTPPEMISNRRSSPRKSSFSSNKSTQDVAFKSNSMSPTYDFGSRFPLNGFISGNFDGGSNSSETTNENDIEPDLKSRPTSIELKSTFHQNDTQIPISKNDDNSTFDSDLSKTEKADLISNLKILPPDEDSDVTQGSTPATEEPPSVNISPANSSNETHGPIPKNLYRKPPPNDTPPLAPTNERDLIEDI</sequence>
<feature type="domain" description="SMP-LTD" evidence="11">
    <location>
        <begin position="595"/>
        <end position="784"/>
    </location>
</feature>
<feature type="compositionally biased region" description="Low complexity" evidence="9">
    <location>
        <begin position="893"/>
        <end position="911"/>
    </location>
</feature>
<dbReference type="InterPro" id="IPR011993">
    <property type="entry name" value="PH-like_dom_sf"/>
</dbReference>
<reference evidence="13" key="1">
    <citation type="submission" date="2016-05" db="EMBL/GenBank/DDBJ databases">
        <title>Comparative genomics of biotechnologically important yeasts.</title>
        <authorList>
            <consortium name="DOE Joint Genome Institute"/>
            <person name="Riley R."/>
            <person name="Haridas S."/>
            <person name="Wolfe K.H."/>
            <person name="Lopes M.R."/>
            <person name="Hittinger C.T."/>
            <person name="Goker M."/>
            <person name="Salamov A."/>
            <person name="Wisecaver J."/>
            <person name="Long T.M."/>
            <person name="Aerts A.L."/>
            <person name="Barry K."/>
            <person name="Choi C."/>
            <person name="Clum A."/>
            <person name="Coughlan A.Y."/>
            <person name="Deshpande S."/>
            <person name="Douglass A.P."/>
            <person name="Hanson S.J."/>
            <person name="Klenk H.-P."/>
            <person name="Labutti K."/>
            <person name="Lapidus A."/>
            <person name="Lindquist E."/>
            <person name="Lipzen A."/>
            <person name="Meier-Kolthoff J.P."/>
            <person name="Ohm R.A."/>
            <person name="Otillar R.P."/>
            <person name="Pangilinan J."/>
            <person name="Peng Y."/>
            <person name="Rokas A."/>
            <person name="Rosa C.A."/>
            <person name="Scheuner C."/>
            <person name="Sibirny A.A."/>
            <person name="Slot J.C."/>
            <person name="Stielow J.B."/>
            <person name="Sun H."/>
            <person name="Kurtzman C.P."/>
            <person name="Blackwell M."/>
            <person name="Grigoriev I.V."/>
            <person name="Jeffries T.W."/>
        </authorList>
    </citation>
    <scope>NUCLEOTIDE SEQUENCE [LARGE SCALE GENOMIC DNA]</scope>
    <source>
        <strain evidence="13">NRRL Y-1933</strain>
    </source>
</reference>
<feature type="compositionally biased region" description="Polar residues" evidence="9">
    <location>
        <begin position="978"/>
        <end position="988"/>
    </location>
</feature>
<keyword evidence="6" id="KW-0445">Lipid transport</keyword>
<dbReference type="Pfam" id="PF15413">
    <property type="entry name" value="PH_11"/>
    <property type="match status" value="1"/>
</dbReference>
<evidence type="ECO:0000256" key="10">
    <source>
        <dbReference type="SAM" id="Phobius"/>
    </source>
</evidence>
<dbReference type="SUPFAM" id="SSF50729">
    <property type="entry name" value="PH domain-like"/>
    <property type="match status" value="1"/>
</dbReference>
<comment type="subcellular location">
    <subcellularLocation>
        <location evidence="1">Endoplasmic reticulum membrane</location>
    </subcellularLocation>
</comment>
<evidence type="ECO:0000256" key="6">
    <source>
        <dbReference type="ARBA" id="ARBA00023055"/>
    </source>
</evidence>
<name>A0A1E4RD74_9ASCO</name>
<keyword evidence="2" id="KW-0813">Transport</keyword>
<evidence type="ECO:0000256" key="5">
    <source>
        <dbReference type="ARBA" id="ARBA00022989"/>
    </source>
</evidence>
<dbReference type="GO" id="GO:0015914">
    <property type="term" value="P:phospholipid transport"/>
    <property type="evidence" value="ECO:0007669"/>
    <property type="project" value="TreeGrafter"/>
</dbReference>
<dbReference type="STRING" id="984485.A0A1E4RD74"/>
<evidence type="ECO:0000256" key="3">
    <source>
        <dbReference type="ARBA" id="ARBA00022692"/>
    </source>
</evidence>
<dbReference type="RefSeq" id="XP_020074268.1">
    <property type="nucleotide sequence ID" value="XM_020222813.1"/>
</dbReference>
<dbReference type="CDD" id="cd21675">
    <property type="entry name" value="SMP_TEX2"/>
    <property type="match status" value="1"/>
</dbReference>
<dbReference type="PROSITE" id="PS51847">
    <property type="entry name" value="SMP"/>
    <property type="match status" value="1"/>
</dbReference>
<dbReference type="SMART" id="SM00233">
    <property type="entry name" value="PH"/>
    <property type="match status" value="1"/>
</dbReference>
<feature type="region of interest" description="Disordered" evidence="9">
    <location>
        <begin position="871"/>
        <end position="924"/>
    </location>
</feature>
<feature type="compositionally biased region" description="Pro residues" evidence="9">
    <location>
        <begin position="1121"/>
        <end position="1131"/>
    </location>
</feature>
<proteinExistence type="predicted"/>
<keyword evidence="7" id="KW-0446">Lipid-binding</keyword>
<dbReference type="PANTHER" id="PTHR13466">
    <property type="entry name" value="TEX2 PROTEIN-RELATED"/>
    <property type="match status" value="1"/>
</dbReference>
<dbReference type="EMBL" id="KV454545">
    <property type="protein sequence ID" value="ODV65201.1"/>
    <property type="molecule type" value="Genomic_DNA"/>
</dbReference>
<keyword evidence="4" id="KW-0256">Endoplasmic reticulum</keyword>
<dbReference type="InterPro" id="IPR001849">
    <property type="entry name" value="PH_domain"/>
</dbReference>
<accession>A0A1E4RD74</accession>
<evidence type="ECO:0000256" key="4">
    <source>
        <dbReference type="ARBA" id="ARBA00022824"/>
    </source>
</evidence>
<dbReference type="InterPro" id="IPR031468">
    <property type="entry name" value="SMP_LBD"/>
</dbReference>
<keyword evidence="13" id="KW-1185">Reference proteome</keyword>
<feature type="region of interest" description="Disordered" evidence="9">
    <location>
        <begin position="398"/>
        <end position="429"/>
    </location>
</feature>
<evidence type="ECO:0000256" key="2">
    <source>
        <dbReference type="ARBA" id="ARBA00022448"/>
    </source>
</evidence>
<dbReference type="GO" id="GO:0005789">
    <property type="term" value="C:endoplasmic reticulum membrane"/>
    <property type="evidence" value="ECO:0007669"/>
    <property type="project" value="UniProtKB-SubCell"/>
</dbReference>
<keyword evidence="8 10" id="KW-0472">Membrane</keyword>
<dbReference type="Gene3D" id="2.30.29.30">
    <property type="entry name" value="Pleckstrin-homology domain (PH domain)/Phosphotyrosine-binding domain (PTB)"/>
    <property type="match status" value="1"/>
</dbReference>
<dbReference type="GO" id="GO:0008289">
    <property type="term" value="F:lipid binding"/>
    <property type="evidence" value="ECO:0007669"/>
    <property type="project" value="UniProtKB-KW"/>
</dbReference>
<dbReference type="Proteomes" id="UP000095085">
    <property type="component" value="Unassembled WGS sequence"/>
</dbReference>
<evidence type="ECO:0000256" key="7">
    <source>
        <dbReference type="ARBA" id="ARBA00023121"/>
    </source>
</evidence>
<gene>
    <name evidence="12" type="ORF">HYPBUDRAFT_168653</name>
</gene>
<feature type="region of interest" description="Disordered" evidence="9">
    <location>
        <begin position="1"/>
        <end position="25"/>
    </location>
</feature>
<evidence type="ECO:0000256" key="1">
    <source>
        <dbReference type="ARBA" id="ARBA00004586"/>
    </source>
</evidence>
<dbReference type="PANTHER" id="PTHR13466:SF19">
    <property type="entry name" value="NUCLEUS-VACUOLE JUNCTION PROTEIN 2"/>
    <property type="match status" value="1"/>
</dbReference>
<dbReference type="GeneID" id="30997362"/>
<feature type="compositionally biased region" description="Polar residues" evidence="9">
    <location>
        <begin position="400"/>
        <end position="413"/>
    </location>
</feature>
<evidence type="ECO:0000256" key="8">
    <source>
        <dbReference type="ARBA" id="ARBA00023136"/>
    </source>
</evidence>
<feature type="compositionally biased region" description="Polar residues" evidence="9">
    <location>
        <begin position="1099"/>
        <end position="1110"/>
    </location>
</feature>
<feature type="region of interest" description="Disordered" evidence="9">
    <location>
        <begin position="1005"/>
        <end position="1142"/>
    </location>
</feature>
<evidence type="ECO:0000313" key="12">
    <source>
        <dbReference type="EMBL" id="ODV65201.1"/>
    </source>
</evidence>
<dbReference type="GO" id="GO:0032865">
    <property type="term" value="C:ERMES complex"/>
    <property type="evidence" value="ECO:0007669"/>
    <property type="project" value="TreeGrafter"/>
</dbReference>
<feature type="compositionally biased region" description="Low complexity" evidence="9">
    <location>
        <begin position="962"/>
        <end position="977"/>
    </location>
</feature>
<organism evidence="12 13">
    <name type="scientific">Hyphopichia burtonii NRRL Y-1933</name>
    <dbReference type="NCBI Taxonomy" id="984485"/>
    <lineage>
        <taxon>Eukaryota</taxon>
        <taxon>Fungi</taxon>
        <taxon>Dikarya</taxon>
        <taxon>Ascomycota</taxon>
        <taxon>Saccharomycotina</taxon>
        <taxon>Pichiomycetes</taxon>
        <taxon>Debaryomycetaceae</taxon>
        <taxon>Hyphopichia</taxon>
    </lineage>
</organism>
<evidence type="ECO:0000259" key="11">
    <source>
        <dbReference type="PROSITE" id="PS51847"/>
    </source>
</evidence>
<dbReference type="GO" id="GO:1990456">
    <property type="term" value="P:mitochondrion-endoplasmic reticulum membrane tethering"/>
    <property type="evidence" value="ECO:0007669"/>
    <property type="project" value="TreeGrafter"/>
</dbReference>
<keyword evidence="5 10" id="KW-1133">Transmembrane helix</keyword>
<feature type="compositionally biased region" description="Acidic residues" evidence="9">
    <location>
        <begin position="41"/>
        <end position="72"/>
    </location>
</feature>
<feature type="transmembrane region" description="Helical" evidence="10">
    <location>
        <begin position="292"/>
        <end position="315"/>
    </location>
</feature>
<evidence type="ECO:0000256" key="9">
    <source>
        <dbReference type="SAM" id="MobiDB-lite"/>
    </source>
</evidence>
<dbReference type="OrthoDB" id="26740at2759"/>
<protein>
    <recommendedName>
        <fullName evidence="11">SMP-LTD domain-containing protein</fullName>
    </recommendedName>
</protein>
<feature type="compositionally biased region" description="Low complexity" evidence="9">
    <location>
        <begin position="414"/>
        <end position="424"/>
    </location>
</feature>
<keyword evidence="3 10" id="KW-0812">Transmembrane</keyword>
<dbReference type="AlphaFoldDB" id="A0A1E4RD74"/>
<feature type="region of interest" description="Disordered" evidence="9">
    <location>
        <begin position="947"/>
        <end position="988"/>
    </location>
</feature>
<evidence type="ECO:0000313" key="13">
    <source>
        <dbReference type="Proteomes" id="UP000095085"/>
    </source>
</evidence>
<feature type="region of interest" description="Disordered" evidence="9">
    <location>
        <begin position="40"/>
        <end position="74"/>
    </location>
</feature>